<evidence type="ECO:0000256" key="1">
    <source>
        <dbReference type="SAM" id="MobiDB-lite"/>
    </source>
</evidence>
<dbReference type="Gene3D" id="3.90.25.10">
    <property type="entry name" value="UDP-galactose 4-epimerase, domain 1"/>
    <property type="match status" value="2"/>
</dbReference>
<feature type="compositionally biased region" description="Pro residues" evidence="1">
    <location>
        <begin position="336"/>
        <end position="347"/>
    </location>
</feature>
<dbReference type="OrthoDB" id="9801785at2"/>
<feature type="domain" description="NAD-dependent epimerase/dehydratase" evidence="2">
    <location>
        <begin position="19"/>
        <end position="242"/>
    </location>
</feature>
<keyword evidence="4" id="KW-1185">Reference proteome</keyword>
<evidence type="ECO:0000313" key="4">
    <source>
        <dbReference type="Proteomes" id="UP000400924"/>
    </source>
</evidence>
<dbReference type="Gene3D" id="3.40.50.720">
    <property type="entry name" value="NAD(P)-binding Rossmann-like Domain"/>
    <property type="match status" value="1"/>
</dbReference>
<reference evidence="3 4" key="1">
    <citation type="submission" date="2019-07" db="EMBL/GenBank/DDBJ databases">
        <title>New species of Amycolatopsis and Streptomyces.</title>
        <authorList>
            <person name="Duangmal K."/>
            <person name="Teo W.F.A."/>
            <person name="Lipun K."/>
        </authorList>
    </citation>
    <scope>NUCLEOTIDE SEQUENCE [LARGE SCALE GENOMIC DNA]</scope>
    <source>
        <strain evidence="3 4">NBRC 106415</strain>
    </source>
</reference>
<dbReference type="Pfam" id="PF01370">
    <property type="entry name" value="Epimerase"/>
    <property type="match status" value="1"/>
</dbReference>
<dbReference type="PANTHER" id="PTHR43245">
    <property type="entry name" value="BIFUNCTIONAL POLYMYXIN RESISTANCE PROTEIN ARNA"/>
    <property type="match status" value="1"/>
</dbReference>
<dbReference type="EMBL" id="VJZC01000111">
    <property type="protein sequence ID" value="MPY58933.1"/>
    <property type="molecule type" value="Genomic_DNA"/>
</dbReference>
<evidence type="ECO:0000313" key="3">
    <source>
        <dbReference type="EMBL" id="MPY58933.1"/>
    </source>
</evidence>
<dbReference type="RefSeq" id="WP_152772458.1">
    <property type="nucleotide sequence ID" value="NZ_VJZC01000111.1"/>
</dbReference>
<name>A0A5N8XHE9_9ACTN</name>
<accession>A0A5N8XHE9</accession>
<comment type="caution">
    <text evidence="3">The sequence shown here is derived from an EMBL/GenBank/DDBJ whole genome shotgun (WGS) entry which is preliminary data.</text>
</comment>
<dbReference type="InterPro" id="IPR050177">
    <property type="entry name" value="Lipid_A_modif_metabolic_enz"/>
</dbReference>
<dbReference type="InterPro" id="IPR036291">
    <property type="entry name" value="NAD(P)-bd_dom_sf"/>
</dbReference>
<sequence length="367" mass="38280">MDIPGDTPGDTPGAAPHAVVTGAAGFIGSHLVTGLLSAGCRVTAVDVVPWTSAHQVRTAGPHAHLRYHEADLRDTRTLRGLTKDARWIFHLGANTENRSWAQSGRADLDTTVTGTVALLEALVEHPPQCVVMTSSQLVYGDRAAHDVPLTGRPPRPATRFGAGKAAAEAFLCAAAHETGFHAVAARLSNVVGAGMRRGIIHDFVGKLRQDPTRLTVLGDGSQKRSYLHVSDCVSALTTLAEAAGGRSATERAGFEAYDVCNTDATAAAEVARIAVAEFPGADGEILLGSGQRGWKGDIPTVRVSPRPLLDLGWQPRLTSSAAVRTAVREIIAEGPLEPPAEPVPPAPAAGGPVHRHGSSAYLGARHA</sequence>
<dbReference type="AlphaFoldDB" id="A0A5N8XHE9"/>
<organism evidence="3 4">
    <name type="scientific">Streptomyces spongiae</name>
    <dbReference type="NCBI Taxonomy" id="565072"/>
    <lineage>
        <taxon>Bacteria</taxon>
        <taxon>Bacillati</taxon>
        <taxon>Actinomycetota</taxon>
        <taxon>Actinomycetes</taxon>
        <taxon>Kitasatosporales</taxon>
        <taxon>Streptomycetaceae</taxon>
        <taxon>Streptomyces</taxon>
    </lineage>
</organism>
<dbReference type="InterPro" id="IPR001509">
    <property type="entry name" value="Epimerase_deHydtase"/>
</dbReference>
<feature type="region of interest" description="Disordered" evidence="1">
    <location>
        <begin position="334"/>
        <end position="367"/>
    </location>
</feature>
<dbReference type="SUPFAM" id="SSF51735">
    <property type="entry name" value="NAD(P)-binding Rossmann-fold domains"/>
    <property type="match status" value="1"/>
</dbReference>
<dbReference type="Proteomes" id="UP000400924">
    <property type="component" value="Unassembled WGS sequence"/>
</dbReference>
<dbReference type="PANTHER" id="PTHR43245:SF13">
    <property type="entry name" value="UDP-D-APIOSE_UDP-D-XYLOSE SYNTHASE 2"/>
    <property type="match status" value="1"/>
</dbReference>
<proteinExistence type="predicted"/>
<gene>
    <name evidence="3" type="ORF">FNH08_17695</name>
</gene>
<protein>
    <submittedName>
        <fullName evidence="3">NAD-dependent epimerase/dehydratase family protein</fullName>
    </submittedName>
</protein>
<evidence type="ECO:0000259" key="2">
    <source>
        <dbReference type="Pfam" id="PF01370"/>
    </source>
</evidence>